<dbReference type="InterPro" id="IPR009056">
    <property type="entry name" value="Cyt_c-like_dom"/>
</dbReference>
<keyword evidence="2 4" id="KW-0479">Metal-binding</keyword>
<keyword evidence="8" id="KW-1185">Reference proteome</keyword>
<evidence type="ECO:0000256" key="4">
    <source>
        <dbReference type="PROSITE-ProRule" id="PRU00433"/>
    </source>
</evidence>
<evidence type="ECO:0000259" key="6">
    <source>
        <dbReference type="PROSITE" id="PS51007"/>
    </source>
</evidence>
<dbReference type="SUPFAM" id="SSF46626">
    <property type="entry name" value="Cytochrome c"/>
    <property type="match status" value="1"/>
</dbReference>
<dbReference type="GO" id="GO:0009055">
    <property type="term" value="F:electron transfer activity"/>
    <property type="evidence" value="ECO:0007669"/>
    <property type="project" value="InterPro"/>
</dbReference>
<accession>A0A2T0U2X8</accession>
<gene>
    <name evidence="7" type="ORF">B0I27_10629</name>
</gene>
<evidence type="ECO:0000313" key="8">
    <source>
        <dbReference type="Proteomes" id="UP000238034"/>
    </source>
</evidence>
<dbReference type="AlphaFoldDB" id="A0A2T0U2X8"/>
<dbReference type="Gene3D" id="1.10.760.10">
    <property type="entry name" value="Cytochrome c-like domain"/>
    <property type="match status" value="1"/>
</dbReference>
<feature type="domain" description="Cytochrome c" evidence="6">
    <location>
        <begin position="76"/>
        <end position="169"/>
    </location>
</feature>
<dbReference type="GO" id="GO:0020037">
    <property type="term" value="F:heme binding"/>
    <property type="evidence" value="ECO:0007669"/>
    <property type="project" value="InterPro"/>
</dbReference>
<keyword evidence="1 4" id="KW-0349">Heme</keyword>
<dbReference type="Proteomes" id="UP000238034">
    <property type="component" value="Unassembled WGS sequence"/>
</dbReference>
<name>A0A2T0U2X8_9SPHI</name>
<dbReference type="RefSeq" id="WP_219905013.1">
    <property type="nucleotide sequence ID" value="NZ_PVTH01000006.1"/>
</dbReference>
<evidence type="ECO:0000256" key="1">
    <source>
        <dbReference type="ARBA" id="ARBA00022617"/>
    </source>
</evidence>
<evidence type="ECO:0000256" key="5">
    <source>
        <dbReference type="SAM" id="SignalP"/>
    </source>
</evidence>
<dbReference type="PROSITE" id="PS51007">
    <property type="entry name" value="CYTC"/>
    <property type="match status" value="1"/>
</dbReference>
<evidence type="ECO:0000256" key="3">
    <source>
        <dbReference type="ARBA" id="ARBA00023004"/>
    </source>
</evidence>
<feature type="chain" id="PRO_5015512368" evidence="5">
    <location>
        <begin position="19"/>
        <end position="206"/>
    </location>
</feature>
<keyword evidence="5" id="KW-0732">Signal</keyword>
<feature type="signal peptide" evidence="5">
    <location>
        <begin position="1"/>
        <end position="18"/>
    </location>
</feature>
<reference evidence="7 8" key="1">
    <citation type="submission" date="2018-03" db="EMBL/GenBank/DDBJ databases">
        <title>Genomic Encyclopedia of Type Strains, Phase III (KMG-III): the genomes of soil and plant-associated and newly described type strains.</title>
        <authorList>
            <person name="Whitman W."/>
        </authorList>
    </citation>
    <scope>NUCLEOTIDE SEQUENCE [LARGE SCALE GENOMIC DNA]</scope>
    <source>
        <strain evidence="7 8">CGMCC 1.9313</strain>
    </source>
</reference>
<evidence type="ECO:0000313" key="7">
    <source>
        <dbReference type="EMBL" id="PRY52270.1"/>
    </source>
</evidence>
<dbReference type="GO" id="GO:0046872">
    <property type="term" value="F:metal ion binding"/>
    <property type="evidence" value="ECO:0007669"/>
    <property type="project" value="UniProtKB-KW"/>
</dbReference>
<proteinExistence type="predicted"/>
<comment type="caution">
    <text evidence="7">The sequence shown here is derived from an EMBL/GenBank/DDBJ whole genome shotgun (WGS) entry which is preliminary data.</text>
</comment>
<organism evidence="7 8">
    <name type="scientific">Arcticibacter pallidicorallinus</name>
    <dbReference type="NCBI Taxonomy" id="1259464"/>
    <lineage>
        <taxon>Bacteria</taxon>
        <taxon>Pseudomonadati</taxon>
        <taxon>Bacteroidota</taxon>
        <taxon>Sphingobacteriia</taxon>
        <taxon>Sphingobacteriales</taxon>
        <taxon>Sphingobacteriaceae</taxon>
        <taxon>Arcticibacter</taxon>
    </lineage>
</organism>
<dbReference type="EMBL" id="PVTH01000006">
    <property type="protein sequence ID" value="PRY52270.1"/>
    <property type="molecule type" value="Genomic_DNA"/>
</dbReference>
<protein>
    <submittedName>
        <fullName evidence="7">Cytochrome c</fullName>
    </submittedName>
</protein>
<dbReference type="InterPro" id="IPR036909">
    <property type="entry name" value="Cyt_c-like_dom_sf"/>
</dbReference>
<sequence length="206" mass="23005">MMQKISALFLLSFLHACSADTVRYQELQTEQANFSEETPDNWPKSFGLGKEASVARISSMDIDVRPDGKGLPSGSGTVAYGRSLYLTKCVSCHGSKTSSGIYDRLFSYDQSRVHPDSLKGNKRNKTIGNYWPYATTLYDYINRAMPFNAPGSLRPNEVYSLTAYLLYENSIIDENTVLTAMSLPRVKMPAQKRFVNDTRKGGAEVE</sequence>
<keyword evidence="3 4" id="KW-0408">Iron</keyword>
<dbReference type="Pfam" id="PF13442">
    <property type="entry name" value="Cytochrome_CBB3"/>
    <property type="match status" value="1"/>
</dbReference>
<evidence type="ECO:0000256" key="2">
    <source>
        <dbReference type="ARBA" id="ARBA00022723"/>
    </source>
</evidence>